<protein>
    <submittedName>
        <fullName evidence="2">Uncharacterized protein</fullName>
    </submittedName>
</protein>
<dbReference type="AlphaFoldDB" id="A0A9E7SU91"/>
<gene>
    <name evidence="2" type="ORF">NGM29_04395</name>
</gene>
<organism evidence="2 3">
    <name type="scientific">Natronosalvus rutilus</name>
    <dbReference type="NCBI Taxonomy" id="2953753"/>
    <lineage>
        <taxon>Archaea</taxon>
        <taxon>Methanobacteriati</taxon>
        <taxon>Methanobacteriota</taxon>
        <taxon>Stenosarchaea group</taxon>
        <taxon>Halobacteria</taxon>
        <taxon>Halobacteriales</taxon>
        <taxon>Natrialbaceae</taxon>
        <taxon>Natronosalvus</taxon>
    </lineage>
</organism>
<dbReference type="Proteomes" id="UP001056855">
    <property type="component" value="Chromosome"/>
</dbReference>
<reference evidence="2" key="1">
    <citation type="submission" date="2022-06" db="EMBL/GenBank/DDBJ databases">
        <title>Diverse halophilic archaea isolated from saline environments.</title>
        <authorList>
            <person name="Cui H.-L."/>
        </authorList>
    </citation>
    <scope>NUCLEOTIDE SEQUENCE</scope>
    <source>
        <strain evidence="2">WLHS1</strain>
    </source>
</reference>
<dbReference type="RefSeq" id="WP_254159191.1">
    <property type="nucleotide sequence ID" value="NZ_CP100355.1"/>
</dbReference>
<evidence type="ECO:0000256" key="1">
    <source>
        <dbReference type="SAM" id="Phobius"/>
    </source>
</evidence>
<sequence>MRPSRWRRGGACSRLQSRARWLLVVAFAVVVLAVVALVGCWRVVRARFVADRPFSPLFGGRYVGPDWAARNGLETEPVAGELEDFDVYERPGTDLESGPVDAFDPDDVHPAVRRFYERTSDYDLVYETRWHRGFRLGAWLASFATARLEQLNLPGRSDGRTRRLESRLARVPTSADPRDARVWTRIDPDSGEAVFVATYATHERAVVTYANVAVPLPASNLSTVLRPEQCSLESGAKGVTFTTRGPGDGGLFLVTPFGAIRLPMEQQFRVWPVAGGGQDRLHASHEMWLFGRQFLTIEYVIEARERNSR</sequence>
<name>A0A9E7SU91_9EURY</name>
<evidence type="ECO:0000313" key="2">
    <source>
        <dbReference type="EMBL" id="UTF54519.1"/>
    </source>
</evidence>
<keyword evidence="1" id="KW-0472">Membrane</keyword>
<dbReference type="GeneID" id="73289259"/>
<dbReference type="EMBL" id="CP100355">
    <property type="protein sequence ID" value="UTF54519.1"/>
    <property type="molecule type" value="Genomic_DNA"/>
</dbReference>
<keyword evidence="3" id="KW-1185">Reference proteome</keyword>
<dbReference type="KEGG" id="sawl:NGM29_04395"/>
<proteinExistence type="predicted"/>
<keyword evidence="1" id="KW-0812">Transmembrane</keyword>
<evidence type="ECO:0000313" key="3">
    <source>
        <dbReference type="Proteomes" id="UP001056855"/>
    </source>
</evidence>
<keyword evidence="1" id="KW-1133">Transmembrane helix</keyword>
<feature type="transmembrane region" description="Helical" evidence="1">
    <location>
        <begin position="21"/>
        <end position="44"/>
    </location>
</feature>
<accession>A0A9E7SU91</accession>